<dbReference type="GO" id="GO:0004312">
    <property type="term" value="F:fatty acid synthase activity"/>
    <property type="evidence" value="ECO:0007669"/>
    <property type="project" value="TreeGrafter"/>
</dbReference>
<protein>
    <submittedName>
        <fullName evidence="5">Type I polyketide synthase</fullName>
    </submittedName>
</protein>
<dbReference type="SUPFAM" id="SSF53901">
    <property type="entry name" value="Thiolase-like"/>
    <property type="match status" value="2"/>
</dbReference>
<dbReference type="AlphaFoldDB" id="A0A1S6K7U8"/>
<keyword evidence="3" id="KW-0808">Transferase</keyword>
<dbReference type="PANTHER" id="PTHR43775:SF37">
    <property type="entry name" value="SI:DKEY-61P9.11"/>
    <property type="match status" value="1"/>
</dbReference>
<dbReference type="CDD" id="cd00833">
    <property type="entry name" value="PKS"/>
    <property type="match status" value="1"/>
</dbReference>
<dbReference type="InterPro" id="IPR016039">
    <property type="entry name" value="Thiolase-like"/>
</dbReference>
<name>A0A1S6K7U8_9DINO</name>
<evidence type="ECO:0000259" key="4">
    <source>
        <dbReference type="PROSITE" id="PS52004"/>
    </source>
</evidence>
<comment type="similarity">
    <text evidence="3">Belongs to the thiolase-like superfamily. Beta-ketoacyl-ACP synthases family.</text>
</comment>
<evidence type="ECO:0000256" key="1">
    <source>
        <dbReference type="ARBA" id="ARBA00022450"/>
    </source>
</evidence>
<dbReference type="InterPro" id="IPR014030">
    <property type="entry name" value="Ketoacyl_synth_N"/>
</dbReference>
<proteinExistence type="inferred from homology"/>
<dbReference type="EMBL" id="KX395811">
    <property type="protein sequence ID" value="AQS99229.1"/>
    <property type="molecule type" value="Transcribed_RNA"/>
</dbReference>
<dbReference type="SMART" id="SM00825">
    <property type="entry name" value="PKS_KS"/>
    <property type="match status" value="1"/>
</dbReference>
<organism evidence="5">
    <name type="scientific">Gambierdiscus excentricus</name>
    <dbReference type="NCBI Taxonomy" id="986170"/>
    <lineage>
        <taxon>Eukaryota</taxon>
        <taxon>Sar</taxon>
        <taxon>Alveolata</taxon>
        <taxon>Dinophyceae</taxon>
        <taxon>Gonyaulacales</taxon>
        <taxon>Pyrocystaceae</taxon>
        <taxon>Gambierdiscus</taxon>
    </lineage>
</organism>
<reference evidence="5" key="1">
    <citation type="journal article" date="2017" name="J. Eukaryot. Microbiol.">
        <title>Role of Modular Polyketide Synthases in the Production of Polyether Ladder Compounds in Ciguatoxin-producing Gambierdiscus polynesiensis and G.excentricus (Dinophyceae).</title>
        <authorList>
            <person name="Kohli G.S."/>
            <person name="Campbell K."/>
            <person name="John U."/>
            <person name="Smith K.F."/>
            <person name="Fraga S."/>
            <person name="Rhodes L.L."/>
            <person name="Murray S.A."/>
        </authorList>
    </citation>
    <scope>NUCLEOTIDE SEQUENCE</scope>
    <source>
        <strain evidence="5">Contig_16039</strain>
    </source>
</reference>
<accession>A0A1S6K7U8</accession>
<dbReference type="InterPro" id="IPR030834">
    <property type="entry name" value="PKS_assoc_dom"/>
</dbReference>
<dbReference type="Gene3D" id="3.40.47.10">
    <property type="match status" value="1"/>
</dbReference>
<dbReference type="GO" id="GO:0006633">
    <property type="term" value="P:fatty acid biosynthetic process"/>
    <property type="evidence" value="ECO:0007669"/>
    <property type="project" value="TreeGrafter"/>
</dbReference>
<dbReference type="Pfam" id="PF00109">
    <property type="entry name" value="ketoacyl-synt"/>
    <property type="match status" value="1"/>
</dbReference>
<dbReference type="PANTHER" id="PTHR43775">
    <property type="entry name" value="FATTY ACID SYNTHASE"/>
    <property type="match status" value="1"/>
</dbReference>
<evidence type="ECO:0000256" key="3">
    <source>
        <dbReference type="RuleBase" id="RU003694"/>
    </source>
</evidence>
<evidence type="ECO:0000256" key="2">
    <source>
        <dbReference type="ARBA" id="ARBA00022553"/>
    </source>
</evidence>
<feature type="domain" description="Ketosynthase family 3 (KS3)" evidence="4">
    <location>
        <begin position="293"/>
        <end position="718"/>
    </location>
</feature>
<dbReference type="InterPro" id="IPR014031">
    <property type="entry name" value="Ketoacyl_synth_C"/>
</dbReference>
<evidence type="ECO:0000313" key="5">
    <source>
        <dbReference type="EMBL" id="AQS99229.1"/>
    </source>
</evidence>
<sequence>MRSSSPIPMALVQKSECDVSFSDGDSTGVSVEILSCLQTKGFCVLNPGLVEADLKKAREEISSAQNTGKLQRPPEMIVEGLLGLEGSARIMDLGIPDQDSSENPVGLTKLDAAMSETASIINEFIGDLGFICPTRTAGLVHESGDSADEPPELGLEEASTWLTTFLRHKLMILLCLGPIQGTLELHPFDEDAEVYEVPTTPGTIIVLRADAMTHRHFAHSAAFLMSCFLLESDPGGRFMVAMQELGMVPVAKEIHDWTINKMKEIKEAEYEYHQPADIPQSWLTAMNHMFCLVQRIAVRGISGRYPATFSPREWSQSHTFGIDYVTEVPVTRWRLEDTYDPEPECWRWGKVFSKHGGFMDGAELFEPRFFGLSPQEAKGMDPTQRVVLEVGYEALWMAGYKKGKLMNSLGGVYVGTGATIFGMVAEVSGATGAAASINSNRFSFCLGLKGPSMTVDTEGSSGLTAVYLGAEATLDKGRGAVNAYSMSGGIHIQMGTIWYPQLQSAGLLGKKGRCFTWDSGADGYCVGDGSSMFCLKRLTENVQGEQVYIEGEPLCGTLAGCSMSSNGKNSTMNAPHGPAEQELVAETVRQAWLAPVNIDAFECNGEGAFMADAIEVDSLARVLRGADQKAQLQLTSTKSIEAYCNEGAGAISFAKAVLANNWGSICPNQHLKQINPHIDPEAKIGLMTEASEYPLFASYTGAMSRGFGGTNVCAVVLGERDPSRLDPLPAEFKRNYITFWPGGGGELESSQEPRRGYYISGSWSGWIPESMQQEEEGSYGYTLTLGENRWEDFQIWLDGDKAKSLHPDMLVGHKGAPVVGPDHRVRGYNWRVTGSSEYVQPIEPKPTSGEGGEIEVAATDLKVVSVGAPHLGQIGDQYRVHLKIAGKFRSVTWEKVGSVDPSLVPVSEYYITSDWNGWTLEKMMRDGDVWNVEVQLLRKGGEFQIVRNQDWGQMFCSDTPGASETSVAHGPYDVGMARTFSWYLKGIPGDYFCISFERKTKEVRWEKLKNEPLTDEQKLISKRAVVSVVGSWSDGYRQSHLLWGGAVTANLPWAGSDAPALYHFFVEIGPDGQESFQLLQDGSWDIIVHPNVPIYASKTPHWLMTSPNTGEALRLVWVLGGDDGATPGDIFKVKVATVGSRVSRVTWAKAERGEELDEAVANGLVLRGD</sequence>
<dbReference type="NCBIfam" id="TIGR04556">
    <property type="entry name" value="PKS_assoc"/>
    <property type="match status" value="1"/>
</dbReference>
<dbReference type="PROSITE" id="PS52004">
    <property type="entry name" value="KS3_2"/>
    <property type="match status" value="1"/>
</dbReference>
<keyword evidence="1" id="KW-0596">Phosphopantetheine</keyword>
<keyword evidence="2" id="KW-0597">Phosphoprotein</keyword>
<dbReference type="Pfam" id="PF02801">
    <property type="entry name" value="Ketoacyl-synt_C"/>
    <property type="match status" value="1"/>
</dbReference>
<dbReference type="InterPro" id="IPR020841">
    <property type="entry name" value="PKS_Beta-ketoAc_synthase_dom"/>
</dbReference>
<dbReference type="InterPro" id="IPR050091">
    <property type="entry name" value="PKS_NRPS_Biosynth_Enz"/>
</dbReference>